<dbReference type="InterPro" id="IPR003961">
    <property type="entry name" value="FN3_dom"/>
</dbReference>
<evidence type="ECO:0000259" key="2">
    <source>
        <dbReference type="PROSITE" id="PS50188"/>
    </source>
</evidence>
<evidence type="ECO:0000256" key="1">
    <source>
        <dbReference type="ARBA" id="ARBA00023054"/>
    </source>
</evidence>
<dbReference type="PROSITE" id="PS50853">
    <property type="entry name" value="FN3"/>
    <property type="match status" value="1"/>
</dbReference>
<evidence type="ECO:0000259" key="3">
    <source>
        <dbReference type="PROSITE" id="PS50853"/>
    </source>
</evidence>
<organism evidence="4 5">
    <name type="scientific">Leptotrombidium deliense</name>
    <dbReference type="NCBI Taxonomy" id="299467"/>
    <lineage>
        <taxon>Eukaryota</taxon>
        <taxon>Metazoa</taxon>
        <taxon>Ecdysozoa</taxon>
        <taxon>Arthropoda</taxon>
        <taxon>Chelicerata</taxon>
        <taxon>Arachnida</taxon>
        <taxon>Acari</taxon>
        <taxon>Acariformes</taxon>
        <taxon>Trombidiformes</taxon>
        <taxon>Prostigmata</taxon>
        <taxon>Anystina</taxon>
        <taxon>Parasitengona</taxon>
        <taxon>Trombiculoidea</taxon>
        <taxon>Trombiculidae</taxon>
        <taxon>Leptotrombidium</taxon>
    </lineage>
</organism>
<dbReference type="PANTHER" id="PTHR24099:SF15">
    <property type="entry name" value="E3 UBIQUITIN-PROTEIN LIGASE TRIM9"/>
    <property type="match status" value="1"/>
</dbReference>
<dbReference type="InterPro" id="IPR003877">
    <property type="entry name" value="SPRY_dom"/>
</dbReference>
<reference evidence="4 5" key="1">
    <citation type="journal article" date="2018" name="Gigascience">
        <title>Genomes of trombidid mites reveal novel predicted allergens and laterally-transferred genes associated with secondary metabolism.</title>
        <authorList>
            <person name="Dong X."/>
            <person name="Chaisiri K."/>
            <person name="Xia D."/>
            <person name="Armstrong S.D."/>
            <person name="Fang Y."/>
            <person name="Donnelly M.J."/>
            <person name="Kadowaki T."/>
            <person name="McGarry J.W."/>
            <person name="Darby A.C."/>
            <person name="Makepeace B.L."/>
        </authorList>
    </citation>
    <scope>NUCLEOTIDE SEQUENCE [LARGE SCALE GENOMIC DNA]</scope>
    <source>
        <strain evidence="4">UoL-UT</strain>
    </source>
</reference>
<feature type="non-terminal residue" evidence="4">
    <location>
        <position position="1"/>
    </location>
</feature>
<dbReference type="AlphaFoldDB" id="A0A443SCH3"/>
<dbReference type="VEuPathDB" id="VectorBase:LDEU006794"/>
<sequence length="317" mass="35410">VNNRELSWNKELGSAAWISTDFELSLDCRPVLLAIEQMTFAQMKPPEPPILIVEECVVENNSITISWKPQVSNFVEGFVLEFDDGNDGPFREVYCGKESMCAVDGLHFGCNYRCRVKAFNSTGESKHSEVISLQTPDVAWFAFNAVTSSSEIRILNDKQTATCESYENRVVLGNIGFSRGVHYWEITIDRYDGNADPAFGIAKCDVANDKMLGKDSKGWSMYIDNKRSWLLHNDHHEHRTEGGISTGSVVGVLLDLENRELSFFVNDEKQGPTAFTDLKGVFYPAISLNRNVQVTIHTALDPPNIVELDTQSIAGQS</sequence>
<dbReference type="SMART" id="SM00060">
    <property type="entry name" value="FN3"/>
    <property type="match status" value="1"/>
</dbReference>
<dbReference type="InterPro" id="IPR043136">
    <property type="entry name" value="B30.2/SPRY_sf"/>
</dbReference>
<dbReference type="SUPFAM" id="SSF49899">
    <property type="entry name" value="Concanavalin A-like lectins/glucanases"/>
    <property type="match status" value="1"/>
</dbReference>
<dbReference type="OrthoDB" id="295536at2759"/>
<dbReference type="FunFam" id="2.60.120.920:FF:000009">
    <property type="entry name" value="E3 ubiquitin-protein ligase TRIM9 isoform X1"/>
    <property type="match status" value="1"/>
</dbReference>
<dbReference type="PROSITE" id="PS50188">
    <property type="entry name" value="B302_SPRY"/>
    <property type="match status" value="1"/>
</dbReference>
<dbReference type="InterPro" id="IPR050617">
    <property type="entry name" value="E3_ligase_FN3/SPRY"/>
</dbReference>
<dbReference type="GO" id="GO:0043005">
    <property type="term" value="C:neuron projection"/>
    <property type="evidence" value="ECO:0007669"/>
    <property type="project" value="TreeGrafter"/>
</dbReference>
<gene>
    <name evidence="4" type="ORF">B4U80_07199</name>
</gene>
<dbReference type="InterPro" id="IPR013320">
    <property type="entry name" value="ConA-like_dom_sf"/>
</dbReference>
<name>A0A443SCH3_9ACAR</name>
<dbReference type="FunFam" id="2.60.40.10:FF:000178">
    <property type="entry name" value="E3 ubiquitin-protein ligase TRIM9 isoform X1"/>
    <property type="match status" value="1"/>
</dbReference>
<dbReference type="Gene3D" id="2.60.40.10">
    <property type="entry name" value="Immunoglobulins"/>
    <property type="match status" value="1"/>
</dbReference>
<evidence type="ECO:0000313" key="4">
    <source>
        <dbReference type="EMBL" id="RWS25246.1"/>
    </source>
</evidence>
<dbReference type="CDD" id="cd00063">
    <property type="entry name" value="FN3"/>
    <property type="match status" value="1"/>
</dbReference>
<comment type="caution">
    <text evidence="4">The sequence shown here is derived from an EMBL/GenBank/DDBJ whole genome shotgun (WGS) entry which is preliminary data.</text>
</comment>
<proteinExistence type="predicted"/>
<dbReference type="InterPro" id="IPR013783">
    <property type="entry name" value="Ig-like_fold"/>
</dbReference>
<dbReference type="GO" id="GO:0007411">
    <property type="term" value="P:axon guidance"/>
    <property type="evidence" value="ECO:0007669"/>
    <property type="project" value="TreeGrafter"/>
</dbReference>
<dbReference type="STRING" id="299467.A0A443SCH3"/>
<feature type="domain" description="Fibronectin type-III" evidence="3">
    <location>
        <begin position="45"/>
        <end position="138"/>
    </location>
</feature>
<dbReference type="Gene3D" id="2.60.120.920">
    <property type="match status" value="1"/>
</dbReference>
<evidence type="ECO:0000313" key="5">
    <source>
        <dbReference type="Proteomes" id="UP000288716"/>
    </source>
</evidence>
<dbReference type="Proteomes" id="UP000288716">
    <property type="component" value="Unassembled WGS sequence"/>
</dbReference>
<protein>
    <submittedName>
        <fullName evidence="4">E3 ubiquitin-protein ligase TRIM9-like protein</fullName>
    </submittedName>
</protein>
<dbReference type="InterPro" id="IPR001870">
    <property type="entry name" value="B30.2/SPRY"/>
</dbReference>
<dbReference type="CDD" id="cd12889">
    <property type="entry name" value="SPRY_PRY_TRIM67_9"/>
    <property type="match status" value="1"/>
</dbReference>
<dbReference type="PANTHER" id="PTHR24099">
    <property type="entry name" value="E3 UBIQUITIN-PROTEIN LIGASE TRIM36-RELATED"/>
    <property type="match status" value="1"/>
</dbReference>
<feature type="non-terminal residue" evidence="4">
    <location>
        <position position="317"/>
    </location>
</feature>
<dbReference type="InterPro" id="IPR036116">
    <property type="entry name" value="FN3_sf"/>
</dbReference>
<accession>A0A443SCH3</accession>
<dbReference type="EMBL" id="NCKV01003915">
    <property type="protein sequence ID" value="RWS25246.1"/>
    <property type="molecule type" value="Genomic_DNA"/>
</dbReference>
<keyword evidence="5" id="KW-1185">Reference proteome</keyword>
<dbReference type="SUPFAM" id="SSF49265">
    <property type="entry name" value="Fibronectin type III"/>
    <property type="match status" value="1"/>
</dbReference>
<dbReference type="Pfam" id="PF00041">
    <property type="entry name" value="fn3"/>
    <property type="match status" value="1"/>
</dbReference>
<feature type="domain" description="B30.2/SPRY" evidence="2">
    <location>
        <begin position="120"/>
        <end position="305"/>
    </location>
</feature>
<keyword evidence="1" id="KW-0175">Coiled coil</keyword>
<dbReference type="SMART" id="SM00449">
    <property type="entry name" value="SPRY"/>
    <property type="match status" value="1"/>
</dbReference>
<dbReference type="Pfam" id="PF00622">
    <property type="entry name" value="SPRY"/>
    <property type="match status" value="1"/>
</dbReference>